<feature type="region of interest" description="Disordered" evidence="1">
    <location>
        <begin position="34"/>
        <end position="55"/>
    </location>
</feature>
<reference evidence="4" key="1">
    <citation type="submission" date="2013-09" db="EMBL/GenBank/DDBJ databases">
        <title>The Genome Sequence of Anopheles culicifacies species A.</title>
        <authorList>
            <consortium name="The Broad Institute Genomics Platform"/>
            <person name="Neafsey D.E."/>
            <person name="Besansky N."/>
            <person name="Howell P."/>
            <person name="Walton C."/>
            <person name="Young S.K."/>
            <person name="Zeng Q."/>
            <person name="Gargeya S."/>
            <person name="Fitzgerald M."/>
            <person name="Haas B."/>
            <person name="Abouelleil A."/>
            <person name="Allen A.W."/>
            <person name="Alvarado L."/>
            <person name="Arachchi H.M."/>
            <person name="Berlin A.M."/>
            <person name="Chapman S.B."/>
            <person name="Gainer-Dewar J."/>
            <person name="Goldberg J."/>
            <person name="Griggs A."/>
            <person name="Gujja S."/>
            <person name="Hansen M."/>
            <person name="Howarth C."/>
            <person name="Imamovic A."/>
            <person name="Ireland A."/>
            <person name="Larimer J."/>
            <person name="McCowan C."/>
            <person name="Murphy C."/>
            <person name="Pearson M."/>
            <person name="Poon T.W."/>
            <person name="Priest M."/>
            <person name="Roberts A."/>
            <person name="Saif S."/>
            <person name="Shea T."/>
            <person name="Sisk P."/>
            <person name="Sykes S."/>
            <person name="Wortman J."/>
            <person name="Nusbaum C."/>
            <person name="Birren B."/>
        </authorList>
    </citation>
    <scope>NUCLEOTIDE SEQUENCE [LARGE SCALE GENOMIC DNA]</scope>
    <source>
        <strain evidence="4">A-37</strain>
    </source>
</reference>
<proteinExistence type="predicted"/>
<dbReference type="VEuPathDB" id="VectorBase:ACUA007110"/>
<reference evidence="3" key="2">
    <citation type="submission" date="2020-05" db="UniProtKB">
        <authorList>
            <consortium name="EnsemblMetazoa"/>
        </authorList>
    </citation>
    <scope>IDENTIFICATION</scope>
    <source>
        <strain evidence="3">A-37</strain>
    </source>
</reference>
<feature type="domain" description="MACPF" evidence="2">
    <location>
        <begin position="209"/>
        <end position="402"/>
    </location>
</feature>
<dbReference type="Proteomes" id="UP000075883">
    <property type="component" value="Unassembled WGS sequence"/>
</dbReference>
<evidence type="ECO:0000313" key="3">
    <source>
        <dbReference type="EnsemblMetazoa" id="ACUA007110-PA"/>
    </source>
</evidence>
<evidence type="ECO:0000256" key="1">
    <source>
        <dbReference type="SAM" id="MobiDB-lite"/>
    </source>
</evidence>
<dbReference type="STRING" id="139723.A0A182M1F3"/>
<dbReference type="EMBL" id="AXCM01000557">
    <property type="status" value="NOT_ANNOTATED_CDS"/>
    <property type="molecule type" value="Genomic_DNA"/>
</dbReference>
<organism evidence="3 4">
    <name type="scientific">Anopheles culicifacies</name>
    <dbReference type="NCBI Taxonomy" id="139723"/>
    <lineage>
        <taxon>Eukaryota</taxon>
        <taxon>Metazoa</taxon>
        <taxon>Ecdysozoa</taxon>
        <taxon>Arthropoda</taxon>
        <taxon>Hexapoda</taxon>
        <taxon>Insecta</taxon>
        <taxon>Pterygota</taxon>
        <taxon>Neoptera</taxon>
        <taxon>Endopterygota</taxon>
        <taxon>Diptera</taxon>
        <taxon>Nematocera</taxon>
        <taxon>Culicoidea</taxon>
        <taxon>Culicidae</taxon>
        <taxon>Anophelinae</taxon>
        <taxon>Anopheles</taxon>
        <taxon>culicifacies species complex</taxon>
    </lineage>
</organism>
<sequence length="408" mass="46968">MMRFSNELPIDNGDKQTYYWKTSLEIGHVMTQTTAHDHDQHQHAGTSVPTPSPPNGRSFAPSLAGFLLIVAGLVVCGLPDECTGAQRESQLRLGKAVNVFLRYGYLSISMKVISYNDSERWLFKEPTNNVFKGLDLLKTEVFEIKPGIFNGDFHMEFCDNRRQLFQAYFRDFQIERLDSSWRAYTEGWHPEVAAKKLGIQSKYLERDEYCYVLVRVSRYRDSARFAKPIPPNQTIEPEVARKAQSVVVGDTTSAVQFMNQYGTHYINAYVTGNSLYQVFVFNKRNYGHVKEKLKSTGTLQVSKVDLYEHFAPWFVEHMGKIRCASGNASVEAWASRKLRLSYYVFTYSSLLKLHGDGALLRILSELLQNEAILQLDLRSLGVVFKDPTKRAWYREILDNYLKLWEVNM</sequence>
<protein>
    <recommendedName>
        <fullName evidence="2">MACPF domain-containing protein</fullName>
    </recommendedName>
</protein>
<name>A0A182M1F3_9DIPT</name>
<dbReference type="EnsemblMetazoa" id="ACUA007110-RA">
    <property type="protein sequence ID" value="ACUA007110-PA"/>
    <property type="gene ID" value="ACUA007110"/>
</dbReference>
<evidence type="ECO:0000313" key="4">
    <source>
        <dbReference type="Proteomes" id="UP000075883"/>
    </source>
</evidence>
<accession>A0A182M1F3</accession>
<dbReference type="InterPro" id="IPR020864">
    <property type="entry name" value="MACPF"/>
</dbReference>
<dbReference type="AlphaFoldDB" id="A0A182M1F3"/>
<evidence type="ECO:0000259" key="2">
    <source>
        <dbReference type="SMART" id="SM00457"/>
    </source>
</evidence>
<dbReference type="SMART" id="SM00457">
    <property type="entry name" value="MACPF"/>
    <property type="match status" value="1"/>
</dbReference>
<keyword evidence="4" id="KW-1185">Reference proteome</keyword>